<comment type="caution">
    <text evidence="1">The sequence shown here is derived from an EMBL/GenBank/DDBJ whole genome shotgun (WGS) entry which is preliminary data.</text>
</comment>
<protein>
    <recommendedName>
        <fullName evidence="3">Secreted protein</fullName>
    </recommendedName>
</protein>
<sequence length="91" mass="10151">MIFAALQLITERLTSAIIAADSVFTLRANDDSECLRLKEIVTFGSHLCNDKSDTQHTLLFISVFFTVADDERSADRTGGFRCFCLIGSDHF</sequence>
<accession>A0ABR3LYG7</accession>
<reference evidence="1 2" key="1">
    <citation type="submission" date="2023-09" db="EMBL/GenBank/DDBJ databases">
        <authorList>
            <person name="Wang M."/>
        </authorList>
    </citation>
    <scope>NUCLEOTIDE SEQUENCE [LARGE SCALE GENOMIC DNA]</scope>
    <source>
        <strain evidence="1">GT-2023</strain>
        <tissue evidence="1">Liver</tissue>
    </source>
</reference>
<dbReference type="Proteomes" id="UP001558613">
    <property type="component" value="Unassembled WGS sequence"/>
</dbReference>
<proteinExistence type="predicted"/>
<evidence type="ECO:0000313" key="2">
    <source>
        <dbReference type="Proteomes" id="UP001558613"/>
    </source>
</evidence>
<gene>
    <name evidence="1" type="ORF">QQF64_010579</name>
</gene>
<dbReference type="EMBL" id="JAYMGO010000017">
    <property type="protein sequence ID" value="KAL1257335.1"/>
    <property type="molecule type" value="Genomic_DNA"/>
</dbReference>
<evidence type="ECO:0000313" key="1">
    <source>
        <dbReference type="EMBL" id="KAL1257335.1"/>
    </source>
</evidence>
<organism evidence="1 2">
    <name type="scientific">Cirrhinus molitorella</name>
    <name type="common">mud carp</name>
    <dbReference type="NCBI Taxonomy" id="172907"/>
    <lineage>
        <taxon>Eukaryota</taxon>
        <taxon>Metazoa</taxon>
        <taxon>Chordata</taxon>
        <taxon>Craniata</taxon>
        <taxon>Vertebrata</taxon>
        <taxon>Euteleostomi</taxon>
        <taxon>Actinopterygii</taxon>
        <taxon>Neopterygii</taxon>
        <taxon>Teleostei</taxon>
        <taxon>Ostariophysi</taxon>
        <taxon>Cypriniformes</taxon>
        <taxon>Cyprinidae</taxon>
        <taxon>Labeoninae</taxon>
        <taxon>Labeonini</taxon>
        <taxon>Cirrhinus</taxon>
    </lineage>
</organism>
<evidence type="ECO:0008006" key="3">
    <source>
        <dbReference type="Google" id="ProtNLM"/>
    </source>
</evidence>
<keyword evidence="2" id="KW-1185">Reference proteome</keyword>
<name>A0ABR3LYG7_9TELE</name>